<evidence type="ECO:0008006" key="4">
    <source>
        <dbReference type="Google" id="ProtNLM"/>
    </source>
</evidence>
<gene>
    <name evidence="2" type="ORF">CCHR01_04758</name>
</gene>
<proteinExistence type="predicted"/>
<dbReference type="PANTHER" id="PTHR38166">
    <property type="entry name" value="C2H2-TYPE DOMAIN-CONTAINING PROTEIN-RELATED"/>
    <property type="match status" value="1"/>
</dbReference>
<sequence length="302" mass="34644">MDPTHPKLFACPYYKLDPIKYLNCFKRFHLKRVKDVKQHLHRKHSVTELYCPTCWRTFEGRPERDDHIIKRSCSPRDQPTADPDVMTPEQQRLVAKRTDSGLDEPKQWFGIWKILFPQKDEPKSPYLGTELQEVIGTVRQYWRAHCHSIISNARQRSSGSESSTIEEFETMSAAERGIHHFSAEVLTDTMEILLDQFNADTGERGKECSRSPPLQEAAPLHSSPSKIETENETCIVLSPGLKNNVEFHGPDSYEFVPIEEEIKDLIPVAETDSAVPLDVNWSDNIDFDFGDLLDSSFHPMSS</sequence>
<dbReference type="Proteomes" id="UP001243330">
    <property type="component" value="Unassembled WGS sequence"/>
</dbReference>
<feature type="region of interest" description="Disordered" evidence="1">
    <location>
        <begin position="66"/>
        <end position="86"/>
    </location>
</feature>
<evidence type="ECO:0000313" key="2">
    <source>
        <dbReference type="EMBL" id="KAK1852604.1"/>
    </source>
</evidence>
<evidence type="ECO:0000256" key="1">
    <source>
        <dbReference type="SAM" id="MobiDB-lite"/>
    </source>
</evidence>
<comment type="caution">
    <text evidence="2">The sequence shown here is derived from an EMBL/GenBank/DDBJ whole genome shotgun (WGS) entry which is preliminary data.</text>
</comment>
<feature type="region of interest" description="Disordered" evidence="1">
    <location>
        <begin position="203"/>
        <end position="226"/>
    </location>
</feature>
<organism evidence="2 3">
    <name type="scientific">Colletotrichum chrysophilum</name>
    <dbReference type="NCBI Taxonomy" id="1836956"/>
    <lineage>
        <taxon>Eukaryota</taxon>
        <taxon>Fungi</taxon>
        <taxon>Dikarya</taxon>
        <taxon>Ascomycota</taxon>
        <taxon>Pezizomycotina</taxon>
        <taxon>Sordariomycetes</taxon>
        <taxon>Hypocreomycetidae</taxon>
        <taxon>Glomerellales</taxon>
        <taxon>Glomerellaceae</taxon>
        <taxon>Colletotrichum</taxon>
        <taxon>Colletotrichum gloeosporioides species complex</taxon>
    </lineage>
</organism>
<evidence type="ECO:0000313" key="3">
    <source>
        <dbReference type="Proteomes" id="UP001243330"/>
    </source>
</evidence>
<name>A0AAD9AVM2_9PEZI</name>
<accession>A0AAD9AVM2</accession>
<dbReference type="AlphaFoldDB" id="A0AAD9AVM2"/>
<dbReference type="PANTHER" id="PTHR38166:SF1">
    <property type="entry name" value="C2H2-TYPE DOMAIN-CONTAINING PROTEIN"/>
    <property type="match status" value="1"/>
</dbReference>
<reference evidence="2" key="1">
    <citation type="submission" date="2023-01" db="EMBL/GenBank/DDBJ databases">
        <title>Colletotrichum chrysophilum M932 genome sequence.</title>
        <authorList>
            <person name="Baroncelli R."/>
        </authorList>
    </citation>
    <scope>NUCLEOTIDE SEQUENCE</scope>
    <source>
        <strain evidence="2">M932</strain>
    </source>
</reference>
<protein>
    <recommendedName>
        <fullName evidence="4">C2H2-type domain-containing protein</fullName>
    </recommendedName>
</protein>
<keyword evidence="3" id="KW-1185">Reference proteome</keyword>
<dbReference type="EMBL" id="JAQOWY010000071">
    <property type="protein sequence ID" value="KAK1852604.1"/>
    <property type="molecule type" value="Genomic_DNA"/>
</dbReference>